<keyword evidence="2" id="KW-1185">Reference proteome</keyword>
<accession>W9RQK3</accession>
<evidence type="ECO:0000313" key="2">
    <source>
        <dbReference type="Proteomes" id="UP000030645"/>
    </source>
</evidence>
<dbReference type="AlphaFoldDB" id="W9RQK3"/>
<proteinExistence type="predicted"/>
<protein>
    <recommendedName>
        <fullName evidence="3">Reverse transcriptase Ty1/copia-type domain-containing protein</fullName>
    </recommendedName>
</protein>
<dbReference type="Proteomes" id="UP000030645">
    <property type="component" value="Unassembled WGS sequence"/>
</dbReference>
<dbReference type="EMBL" id="KE344952">
    <property type="protein sequence ID" value="EXB88261.1"/>
    <property type="molecule type" value="Genomic_DNA"/>
</dbReference>
<gene>
    <name evidence="1" type="ORF">L484_020327</name>
</gene>
<sequence>MLWSQRPYEVVMSFTRSKPGPRAVRKIGRNLSGLEGAGFKRAASDYSLFTKKTNSGIAILIVYVDDIVVTRDDAEAISYKKKQLRDKLFRAPAVAAGMGKTNNQPTIYAACLPLIFLIEWAPP</sequence>
<organism evidence="1 2">
    <name type="scientific">Morus notabilis</name>
    <dbReference type="NCBI Taxonomy" id="981085"/>
    <lineage>
        <taxon>Eukaryota</taxon>
        <taxon>Viridiplantae</taxon>
        <taxon>Streptophyta</taxon>
        <taxon>Embryophyta</taxon>
        <taxon>Tracheophyta</taxon>
        <taxon>Spermatophyta</taxon>
        <taxon>Magnoliopsida</taxon>
        <taxon>eudicotyledons</taxon>
        <taxon>Gunneridae</taxon>
        <taxon>Pentapetalae</taxon>
        <taxon>rosids</taxon>
        <taxon>fabids</taxon>
        <taxon>Rosales</taxon>
        <taxon>Moraceae</taxon>
        <taxon>Moreae</taxon>
        <taxon>Morus</taxon>
    </lineage>
</organism>
<reference evidence="2" key="1">
    <citation type="submission" date="2013-01" db="EMBL/GenBank/DDBJ databases">
        <title>Draft Genome Sequence of a Mulberry Tree, Morus notabilis C.K. Schneid.</title>
        <authorList>
            <person name="He N."/>
            <person name="Zhao S."/>
        </authorList>
    </citation>
    <scope>NUCLEOTIDE SEQUENCE</scope>
</reference>
<evidence type="ECO:0000313" key="1">
    <source>
        <dbReference type="EMBL" id="EXB88261.1"/>
    </source>
</evidence>
<evidence type="ECO:0008006" key="3">
    <source>
        <dbReference type="Google" id="ProtNLM"/>
    </source>
</evidence>
<name>W9RQK3_9ROSA</name>